<dbReference type="Pfam" id="PF22725">
    <property type="entry name" value="GFO_IDH_MocA_C3"/>
    <property type="match status" value="1"/>
</dbReference>
<organism evidence="3 4">
    <name type="scientific">Stieleria magnilauensis</name>
    <dbReference type="NCBI Taxonomy" id="2527963"/>
    <lineage>
        <taxon>Bacteria</taxon>
        <taxon>Pseudomonadati</taxon>
        <taxon>Planctomycetota</taxon>
        <taxon>Planctomycetia</taxon>
        <taxon>Pirellulales</taxon>
        <taxon>Pirellulaceae</taxon>
        <taxon>Stieleria</taxon>
    </lineage>
</organism>
<dbReference type="PANTHER" id="PTHR43249:SF1">
    <property type="entry name" value="D-GLUCOSIDE 3-DEHYDROGENASE"/>
    <property type="match status" value="1"/>
</dbReference>
<keyword evidence="4" id="KW-1185">Reference proteome</keyword>
<dbReference type="Gene3D" id="3.30.360.10">
    <property type="entry name" value="Dihydrodipicolinate Reductase, domain 2"/>
    <property type="match status" value="1"/>
</dbReference>
<evidence type="ECO:0000259" key="2">
    <source>
        <dbReference type="Pfam" id="PF22725"/>
    </source>
</evidence>
<evidence type="ECO:0000259" key="1">
    <source>
        <dbReference type="Pfam" id="PF01408"/>
    </source>
</evidence>
<dbReference type="InterPro" id="IPR052515">
    <property type="entry name" value="Gfo/Idh/MocA_Oxidoreductase"/>
</dbReference>
<sequence length="332" mass="36924">MTDQPRILIIGVGSIGERHLRCFQSTGRCHVGFCEPLSDRRNEVAERYAVNGYESWEQALADERFSAAVIASPAPWHIPTAQALTDRGVHLLIEKPLSLNTDGVSQLSDSIKHHGTRVSIGFVYRSLPALQQMRAVIRSGKLGRIVQVQVQSGQHFPFYRPAYRKIYYADAAQGGGLIQDMLPHFLNAVEWIAGPATKVVVDAAHQVLPGVEVEDTVNVLSRHGDVLASLTTNQHQPVNESVMTVLCQRGAARWELNGHRWFLADEIGGDWTLQQAFDHQRDDFYILQANAFMDLLEGKAEPLCCFDEGVATLRSTLAILKSRQTDAWETVS</sequence>
<feature type="domain" description="GFO/IDH/MocA-like oxidoreductase" evidence="2">
    <location>
        <begin position="131"/>
        <end position="252"/>
    </location>
</feature>
<dbReference type="InterPro" id="IPR036291">
    <property type="entry name" value="NAD(P)-bd_dom_sf"/>
</dbReference>
<dbReference type="SUPFAM" id="SSF51735">
    <property type="entry name" value="NAD(P)-binding Rossmann-fold domains"/>
    <property type="match status" value="1"/>
</dbReference>
<reference evidence="3 4" key="1">
    <citation type="submission" date="2019-02" db="EMBL/GenBank/DDBJ databases">
        <title>Deep-cultivation of Planctomycetes and their phenomic and genomic characterization uncovers novel biology.</title>
        <authorList>
            <person name="Wiegand S."/>
            <person name="Jogler M."/>
            <person name="Boedeker C."/>
            <person name="Pinto D."/>
            <person name="Vollmers J."/>
            <person name="Rivas-Marin E."/>
            <person name="Kohn T."/>
            <person name="Peeters S.H."/>
            <person name="Heuer A."/>
            <person name="Rast P."/>
            <person name="Oberbeckmann S."/>
            <person name="Bunk B."/>
            <person name="Jeske O."/>
            <person name="Meyerdierks A."/>
            <person name="Storesund J.E."/>
            <person name="Kallscheuer N."/>
            <person name="Luecker S."/>
            <person name="Lage O.M."/>
            <person name="Pohl T."/>
            <person name="Merkel B.J."/>
            <person name="Hornburger P."/>
            <person name="Mueller R.-W."/>
            <person name="Bruemmer F."/>
            <person name="Labrenz M."/>
            <person name="Spormann A.M."/>
            <person name="Op den Camp H."/>
            <person name="Overmann J."/>
            <person name="Amann R."/>
            <person name="Jetten M.S.M."/>
            <person name="Mascher T."/>
            <person name="Medema M.H."/>
            <person name="Devos D.P."/>
            <person name="Kaster A.-K."/>
            <person name="Ovreas L."/>
            <person name="Rohde M."/>
            <person name="Galperin M.Y."/>
            <person name="Jogler C."/>
        </authorList>
    </citation>
    <scope>NUCLEOTIDE SEQUENCE [LARGE SCALE GENOMIC DNA]</scope>
    <source>
        <strain evidence="3 4">TBK1r</strain>
    </source>
</reference>
<dbReference type="PANTHER" id="PTHR43249">
    <property type="entry name" value="UDP-N-ACETYL-2-AMINO-2-DEOXY-D-GLUCURONATE OXIDASE"/>
    <property type="match status" value="1"/>
</dbReference>
<dbReference type="EC" id="1.-.-.-" evidence="3"/>
<name>A0ABX5XPC4_9BACT</name>
<proteinExistence type="predicted"/>
<dbReference type="RefSeq" id="WP_145210846.1">
    <property type="nucleotide sequence ID" value="NZ_CP036432.1"/>
</dbReference>
<dbReference type="SUPFAM" id="SSF55347">
    <property type="entry name" value="Glyceraldehyde-3-phosphate dehydrogenase-like, C-terminal domain"/>
    <property type="match status" value="1"/>
</dbReference>
<dbReference type="Gene3D" id="3.40.50.720">
    <property type="entry name" value="NAD(P)-binding Rossmann-like Domain"/>
    <property type="match status" value="1"/>
</dbReference>
<keyword evidence="3" id="KW-0560">Oxidoreductase</keyword>
<dbReference type="GO" id="GO:0016491">
    <property type="term" value="F:oxidoreductase activity"/>
    <property type="evidence" value="ECO:0007669"/>
    <property type="project" value="UniProtKB-KW"/>
</dbReference>
<evidence type="ECO:0000313" key="3">
    <source>
        <dbReference type="EMBL" id="QDV83681.1"/>
    </source>
</evidence>
<feature type="domain" description="Gfo/Idh/MocA-like oxidoreductase N-terminal" evidence="1">
    <location>
        <begin position="6"/>
        <end position="122"/>
    </location>
</feature>
<dbReference type="InterPro" id="IPR055170">
    <property type="entry name" value="GFO_IDH_MocA-like_dom"/>
</dbReference>
<evidence type="ECO:0000313" key="4">
    <source>
        <dbReference type="Proteomes" id="UP000318081"/>
    </source>
</evidence>
<dbReference type="InterPro" id="IPR000683">
    <property type="entry name" value="Gfo/Idh/MocA-like_OxRdtase_N"/>
</dbReference>
<dbReference type="Pfam" id="PF01408">
    <property type="entry name" value="GFO_IDH_MocA"/>
    <property type="match status" value="1"/>
</dbReference>
<dbReference type="EMBL" id="CP036432">
    <property type="protein sequence ID" value="QDV83681.1"/>
    <property type="molecule type" value="Genomic_DNA"/>
</dbReference>
<protein>
    <submittedName>
        <fullName evidence="3">4,5-dihydroxyphthalate dehydrogenase</fullName>
        <ecNumber evidence="3">1.-.-.-</ecNumber>
    </submittedName>
</protein>
<gene>
    <name evidence="3" type="primary">pht4</name>
    <name evidence="3" type="ORF">TBK1r_26230</name>
</gene>
<dbReference type="Proteomes" id="UP000318081">
    <property type="component" value="Chromosome"/>
</dbReference>
<accession>A0ABX5XPC4</accession>